<organism evidence="1">
    <name type="scientific">Rhizophora mucronata</name>
    <name type="common">Asiatic mangrove</name>
    <dbReference type="NCBI Taxonomy" id="61149"/>
    <lineage>
        <taxon>Eukaryota</taxon>
        <taxon>Viridiplantae</taxon>
        <taxon>Streptophyta</taxon>
        <taxon>Embryophyta</taxon>
        <taxon>Tracheophyta</taxon>
        <taxon>Spermatophyta</taxon>
        <taxon>Magnoliopsida</taxon>
        <taxon>eudicotyledons</taxon>
        <taxon>Gunneridae</taxon>
        <taxon>Pentapetalae</taxon>
        <taxon>rosids</taxon>
        <taxon>fabids</taxon>
        <taxon>Malpighiales</taxon>
        <taxon>Rhizophoraceae</taxon>
        <taxon>Rhizophora</taxon>
    </lineage>
</organism>
<protein>
    <submittedName>
        <fullName evidence="1">Uncharacterized protein</fullName>
    </submittedName>
</protein>
<proteinExistence type="predicted"/>
<name>A0A2P2J255_RHIMU</name>
<dbReference type="PANTHER" id="PTHR34358">
    <property type="entry name" value="OS03G0411600 PROTEIN"/>
    <property type="match status" value="1"/>
</dbReference>
<dbReference type="EMBL" id="GGEC01007067">
    <property type="protein sequence ID" value="MBW87550.1"/>
    <property type="molecule type" value="Transcribed_RNA"/>
</dbReference>
<evidence type="ECO:0000313" key="1">
    <source>
        <dbReference type="EMBL" id="MBW87550.1"/>
    </source>
</evidence>
<dbReference type="InterPro" id="IPR010608">
    <property type="entry name" value="DUF1195"/>
</dbReference>
<dbReference type="Pfam" id="PF06708">
    <property type="entry name" value="DUF1195"/>
    <property type="match status" value="1"/>
</dbReference>
<dbReference type="AlphaFoldDB" id="A0A2P2J255"/>
<dbReference type="PANTHER" id="PTHR34358:SF2">
    <property type="entry name" value="OS03G0411600 PROTEIN"/>
    <property type="match status" value="1"/>
</dbReference>
<reference evidence="1" key="1">
    <citation type="submission" date="2018-02" db="EMBL/GenBank/DDBJ databases">
        <title>Rhizophora mucronata_Transcriptome.</title>
        <authorList>
            <person name="Meera S.P."/>
            <person name="Sreeshan A."/>
            <person name="Augustine A."/>
        </authorList>
    </citation>
    <scope>NUCLEOTIDE SEQUENCE</scope>
    <source>
        <tissue evidence="1">Leaf</tissue>
    </source>
</reference>
<accession>A0A2P2J255</accession>
<sequence length="97" mass="11016">MEEREKVVKHMWDVYTNSRRIRLPRFWQEAFEAAYEDLTSDDTGVIEAAISEIAKMSVRSVNLDPPPVQSRNVRELSKHIELVQKGGDAVTSKGSGQ</sequence>